<dbReference type="PANTHER" id="PTHR33931">
    <property type="entry name" value="HOLIN-LIKE PROTEIN CIDA-RELATED"/>
    <property type="match status" value="1"/>
</dbReference>
<keyword evidence="2" id="KW-1003">Cell membrane</keyword>
<evidence type="ECO:0000256" key="2">
    <source>
        <dbReference type="ARBA" id="ARBA00022475"/>
    </source>
</evidence>
<proteinExistence type="predicted"/>
<keyword evidence="4 6" id="KW-1133">Transmembrane helix</keyword>
<feature type="transmembrane region" description="Helical" evidence="6">
    <location>
        <begin position="88"/>
        <end position="114"/>
    </location>
</feature>
<accession>A0A1U9JSU0</accession>
<reference evidence="7 8" key="2">
    <citation type="journal article" date="2016" name="Sci. Rep.">
        <title>The genome of Rhizobiales bacteria in predatory ants reveals urease gene functions but no genes for nitrogen fixation.</title>
        <authorList>
            <person name="Neuvonen M.M."/>
            <person name="Tamarit D."/>
            <person name="Naslund K."/>
            <person name="Liebig J."/>
            <person name="Feldhaar H."/>
            <person name="Moran N.A."/>
            <person name="Guy L."/>
            <person name="Andersson S.G."/>
        </authorList>
    </citation>
    <scope>NUCLEOTIDE SEQUENCE [LARGE SCALE GENOMIC DNA]</scope>
    <source>
        <strain evidence="7 8">Hsal</strain>
    </source>
</reference>
<evidence type="ECO:0000256" key="1">
    <source>
        <dbReference type="ARBA" id="ARBA00004651"/>
    </source>
</evidence>
<name>A0A1U9JSU0_9HYPH</name>
<dbReference type="PANTHER" id="PTHR33931:SF2">
    <property type="entry name" value="HOLIN-LIKE PROTEIN CIDA"/>
    <property type="match status" value="1"/>
</dbReference>
<evidence type="ECO:0000313" key="8">
    <source>
        <dbReference type="Proteomes" id="UP000188912"/>
    </source>
</evidence>
<evidence type="ECO:0000256" key="4">
    <source>
        <dbReference type="ARBA" id="ARBA00022989"/>
    </source>
</evidence>
<feature type="transmembrane region" description="Helical" evidence="6">
    <location>
        <begin position="25"/>
        <end position="43"/>
    </location>
</feature>
<reference evidence="7 8" key="1">
    <citation type="journal article" date="2010" name="Science">
        <title>Genomic comparison of the ants Camponotus floridanus and Harpegnathos saltator.</title>
        <authorList>
            <person name="Bonasio R."/>
            <person name="Zhang G."/>
            <person name="Ye C."/>
            <person name="Mutti N.S."/>
            <person name="Fang X."/>
            <person name="Qin N."/>
            <person name="Donahue G."/>
            <person name="Yang P."/>
            <person name="Li Q."/>
            <person name="Li C."/>
            <person name="Zhang P."/>
            <person name="Huang Z."/>
            <person name="Berger S.L."/>
            <person name="Reinberg D."/>
            <person name="Wang J."/>
            <person name="Liebig J."/>
        </authorList>
    </citation>
    <scope>NUCLEOTIDE SEQUENCE [LARGE SCALE GENOMIC DNA]</scope>
    <source>
        <strain evidence="7 8">Hsal</strain>
    </source>
</reference>
<protein>
    <submittedName>
        <fullName evidence="7">LrgA family protein</fullName>
    </submittedName>
</protein>
<dbReference type="AlphaFoldDB" id="A0A1U9JSU0"/>
<gene>
    <name evidence="7" type="primary">lrgA</name>
    <name evidence="7" type="ORF">BHV28_02070</name>
</gene>
<dbReference type="KEGG" id="thd:BHV28_02070"/>
<feature type="transmembrane region" description="Helical" evidence="6">
    <location>
        <begin position="63"/>
        <end position="82"/>
    </location>
</feature>
<dbReference type="EMBL" id="CP017315">
    <property type="protein sequence ID" value="AQS40929.1"/>
    <property type="molecule type" value="Genomic_DNA"/>
</dbReference>
<dbReference type="InterPro" id="IPR005538">
    <property type="entry name" value="LrgA/CidA"/>
</dbReference>
<dbReference type="Pfam" id="PF03788">
    <property type="entry name" value="LrgA"/>
    <property type="match status" value="1"/>
</dbReference>
<evidence type="ECO:0000256" key="3">
    <source>
        <dbReference type="ARBA" id="ARBA00022692"/>
    </source>
</evidence>
<dbReference type="Proteomes" id="UP000188912">
    <property type="component" value="Chromosome"/>
</dbReference>
<sequence>MLVGITFLLIFQLIGEIISWYTGGAVPGSVIGLVLAALVLALAQWHAQLQTAQEKVVTTSNFLLVNLGLFFVPAGVGIIEHFDVIARYGAALVVTIILSTLATLAVTAGVFVAVKRLGGGRP</sequence>
<evidence type="ECO:0000256" key="6">
    <source>
        <dbReference type="SAM" id="Phobius"/>
    </source>
</evidence>
<keyword evidence="8" id="KW-1185">Reference proteome</keyword>
<comment type="subcellular location">
    <subcellularLocation>
        <location evidence="1">Cell membrane</location>
        <topology evidence="1">Multi-pass membrane protein</topology>
    </subcellularLocation>
</comment>
<evidence type="ECO:0000256" key="5">
    <source>
        <dbReference type="ARBA" id="ARBA00023136"/>
    </source>
</evidence>
<organism evidence="7 8">
    <name type="scientific">Candidatus Tokpelaia hoelldobleri</name>
    <dbReference type="NCBI Taxonomy" id="1902579"/>
    <lineage>
        <taxon>Bacteria</taxon>
        <taxon>Pseudomonadati</taxon>
        <taxon>Pseudomonadota</taxon>
        <taxon>Alphaproteobacteria</taxon>
        <taxon>Hyphomicrobiales</taxon>
        <taxon>Candidatus Tokpelaia</taxon>
    </lineage>
</organism>
<evidence type="ECO:0000313" key="7">
    <source>
        <dbReference type="EMBL" id="AQS40929.1"/>
    </source>
</evidence>
<keyword evidence="5 6" id="KW-0472">Membrane</keyword>
<dbReference type="GO" id="GO:0005886">
    <property type="term" value="C:plasma membrane"/>
    <property type="evidence" value="ECO:0007669"/>
    <property type="project" value="UniProtKB-SubCell"/>
</dbReference>
<keyword evidence="3 6" id="KW-0812">Transmembrane</keyword>